<dbReference type="EMBL" id="RIBY02002633">
    <property type="protein sequence ID" value="KAH9807351.1"/>
    <property type="molecule type" value="Genomic_DNA"/>
</dbReference>
<feature type="transmembrane region" description="Helical" evidence="6">
    <location>
        <begin position="22"/>
        <end position="45"/>
    </location>
</feature>
<dbReference type="Proteomes" id="UP001138500">
    <property type="component" value="Unassembled WGS sequence"/>
</dbReference>
<reference evidence="7 8" key="2">
    <citation type="journal article" date="2021" name="Curr. Genet.">
        <title>Genetic response to nitrogen starvation in the aggressive Eucalyptus foliar pathogen Teratosphaeria destructans.</title>
        <authorList>
            <person name="Havenga M."/>
            <person name="Wingfield B.D."/>
            <person name="Wingfield M.J."/>
            <person name="Dreyer L.L."/>
            <person name="Roets F."/>
            <person name="Aylward J."/>
        </authorList>
    </citation>
    <scope>NUCLEOTIDE SEQUENCE [LARGE SCALE GENOMIC DNA]</scope>
    <source>
        <strain evidence="7">CMW44962</strain>
    </source>
</reference>
<feature type="transmembrane region" description="Helical" evidence="6">
    <location>
        <begin position="254"/>
        <end position="274"/>
    </location>
</feature>
<comment type="subcellular location">
    <subcellularLocation>
        <location evidence="1">Membrane</location>
        <topology evidence="1">Multi-pass membrane protein</topology>
    </subcellularLocation>
</comment>
<name>A0A9W7SHZ0_9PEZI</name>
<evidence type="ECO:0000313" key="8">
    <source>
        <dbReference type="Proteomes" id="UP001138500"/>
    </source>
</evidence>
<sequence>MGCPIPEGADDYGVRGSSWKPMLWAASVCTLATACISLSLIVLHLQRYRAPQEQRQIVRITLSVLIYSLVALFELYSYEIAQYIDPIGDVYEAFGLCALFLLFVHYAAPKGDYDDDHLAAVKAAEEKETTFDWPRISWVFVFQYPIVELFAVVIQEITEAANRYCVNSLSPAYWHVWYEVIASISIGLCVLCIWQFRNHMKKHMKLKRGLSKLLCFKAIVFIRFAQAWAFSLLLEEDIIETGDGFSYNDIVWGIPGLCTCVEMVLFGLGFWYAFSSTEYGSRAKRAQAPMPMGRAILDVINPTDLIRGIGRIVPLWKELHRNGGWKQWRSAQTQAGVLGVARKGIQKAKAKRAGQQNWTTECDESLRPMAKPADSYRGRDDSAGTQDSSECFPLADCSGQEMYRPPTRSPSDATRTHLVPESPLHDYWNGQRYERSSSPGHSYAGTPVVERDMV</sequence>
<feature type="transmembrane region" description="Helical" evidence="6">
    <location>
        <begin position="57"/>
        <end position="78"/>
    </location>
</feature>
<protein>
    <submittedName>
        <fullName evidence="7">Seven transmembrane receptor protein</fullName>
    </submittedName>
</protein>
<reference evidence="7 8" key="1">
    <citation type="journal article" date="2018" name="IMA Fungus">
        <title>IMA Genome-F 10: Nine draft genome sequences of Claviceps purpurea s.lat., including C. arundinis, C. humidiphila, and C. cf. spartinae, pseudomolecules for the pitch canker pathogen Fusarium circinatum, draft genome of Davidsoniella eucalypti, Grosmannia galeiformis, Quambalaria eucalypti, and Teratosphaeria destructans.</title>
        <authorList>
            <person name="Wingfield B.D."/>
            <person name="Liu M."/>
            <person name="Nguyen H.D."/>
            <person name="Lane F.A."/>
            <person name="Morgan S.W."/>
            <person name="De Vos L."/>
            <person name="Wilken P.M."/>
            <person name="Duong T.A."/>
            <person name="Aylward J."/>
            <person name="Coetzee M.P."/>
            <person name="Dadej K."/>
            <person name="De Beer Z.W."/>
            <person name="Findlay W."/>
            <person name="Havenga M."/>
            <person name="Kolarik M."/>
            <person name="Menzies J.G."/>
            <person name="Naidoo K."/>
            <person name="Pochopski O."/>
            <person name="Shoukouhi P."/>
            <person name="Santana Q.C."/>
            <person name="Seifert K.A."/>
            <person name="Soal N."/>
            <person name="Steenkamp E.T."/>
            <person name="Tatham C.T."/>
            <person name="van der Nest M.A."/>
            <person name="Wingfield M.J."/>
        </authorList>
    </citation>
    <scope>NUCLEOTIDE SEQUENCE [LARGE SCALE GENOMIC DNA]</scope>
    <source>
        <strain evidence="7">CMW44962</strain>
    </source>
</reference>
<evidence type="ECO:0000256" key="4">
    <source>
        <dbReference type="ARBA" id="ARBA00023136"/>
    </source>
</evidence>
<proteinExistence type="predicted"/>
<dbReference type="AlphaFoldDB" id="A0A9W7SHZ0"/>
<keyword evidence="2 6" id="KW-0812">Transmembrane</keyword>
<gene>
    <name evidence="7" type="ORF">Tdes44962_MAKER06387</name>
</gene>
<feature type="transmembrane region" description="Helical" evidence="6">
    <location>
        <begin position="136"/>
        <end position="154"/>
    </location>
</feature>
<feature type="transmembrane region" description="Helical" evidence="6">
    <location>
        <begin position="174"/>
        <end position="194"/>
    </location>
</feature>
<dbReference type="Pfam" id="PF03619">
    <property type="entry name" value="Solute_trans_a"/>
    <property type="match status" value="1"/>
</dbReference>
<evidence type="ECO:0000256" key="3">
    <source>
        <dbReference type="ARBA" id="ARBA00022989"/>
    </source>
</evidence>
<dbReference type="OrthoDB" id="5348404at2759"/>
<keyword evidence="8" id="KW-1185">Reference proteome</keyword>
<dbReference type="InterPro" id="IPR005178">
    <property type="entry name" value="Ostalpha/TMEM184C"/>
</dbReference>
<dbReference type="PANTHER" id="PTHR23423">
    <property type="entry name" value="ORGANIC SOLUTE TRANSPORTER-RELATED"/>
    <property type="match status" value="1"/>
</dbReference>
<comment type="caution">
    <text evidence="7">The sequence shown here is derived from an EMBL/GenBank/DDBJ whole genome shotgun (WGS) entry which is preliminary data.</text>
</comment>
<evidence type="ECO:0000313" key="7">
    <source>
        <dbReference type="EMBL" id="KAH9807351.1"/>
    </source>
</evidence>
<evidence type="ECO:0000256" key="5">
    <source>
        <dbReference type="SAM" id="MobiDB-lite"/>
    </source>
</evidence>
<accession>A0A9W7SHZ0</accession>
<dbReference type="GO" id="GO:0016020">
    <property type="term" value="C:membrane"/>
    <property type="evidence" value="ECO:0007669"/>
    <property type="project" value="UniProtKB-SubCell"/>
</dbReference>
<keyword evidence="4 6" id="KW-0472">Membrane</keyword>
<evidence type="ECO:0000256" key="1">
    <source>
        <dbReference type="ARBA" id="ARBA00004141"/>
    </source>
</evidence>
<dbReference type="SMART" id="SM01417">
    <property type="entry name" value="Solute_trans_a"/>
    <property type="match status" value="1"/>
</dbReference>
<feature type="transmembrane region" description="Helical" evidence="6">
    <location>
        <begin position="214"/>
        <end position="234"/>
    </location>
</feature>
<keyword evidence="3 6" id="KW-1133">Transmembrane helix</keyword>
<evidence type="ECO:0000256" key="6">
    <source>
        <dbReference type="SAM" id="Phobius"/>
    </source>
</evidence>
<keyword evidence="7" id="KW-0675">Receptor</keyword>
<organism evidence="7 8">
    <name type="scientific">Teratosphaeria destructans</name>
    <dbReference type="NCBI Taxonomy" id="418781"/>
    <lineage>
        <taxon>Eukaryota</taxon>
        <taxon>Fungi</taxon>
        <taxon>Dikarya</taxon>
        <taxon>Ascomycota</taxon>
        <taxon>Pezizomycotina</taxon>
        <taxon>Dothideomycetes</taxon>
        <taxon>Dothideomycetidae</taxon>
        <taxon>Mycosphaerellales</taxon>
        <taxon>Teratosphaeriaceae</taxon>
        <taxon>Teratosphaeria</taxon>
    </lineage>
</organism>
<feature type="transmembrane region" description="Helical" evidence="6">
    <location>
        <begin position="90"/>
        <end position="108"/>
    </location>
</feature>
<feature type="region of interest" description="Disordered" evidence="5">
    <location>
        <begin position="368"/>
        <end position="454"/>
    </location>
</feature>
<evidence type="ECO:0000256" key="2">
    <source>
        <dbReference type="ARBA" id="ARBA00022692"/>
    </source>
</evidence>